<name>A0A6A4SG02_SCOMX</name>
<dbReference type="EMBL" id="VEVO01000016">
    <property type="protein sequence ID" value="KAF0029844.1"/>
    <property type="molecule type" value="Genomic_DNA"/>
</dbReference>
<accession>A0A6A4SG02</accession>
<reference evidence="1 2" key="1">
    <citation type="submission" date="2019-06" db="EMBL/GenBank/DDBJ databases">
        <title>Draft genomes of female and male turbot (Scophthalmus maximus).</title>
        <authorList>
            <person name="Xu H."/>
            <person name="Xu X.-W."/>
            <person name="Shao C."/>
            <person name="Chen S."/>
        </authorList>
    </citation>
    <scope>NUCLEOTIDE SEQUENCE [LARGE SCALE GENOMIC DNA]</scope>
    <source>
        <strain evidence="1">Ysfricsl-2016a</strain>
        <tissue evidence="1">Blood</tissue>
    </source>
</reference>
<evidence type="ECO:0000313" key="1">
    <source>
        <dbReference type="EMBL" id="KAF0029844.1"/>
    </source>
</evidence>
<gene>
    <name evidence="1" type="ORF">F2P81_018949</name>
</gene>
<proteinExistence type="predicted"/>
<protein>
    <submittedName>
        <fullName evidence="1">Uncharacterized protein</fullName>
    </submittedName>
</protein>
<dbReference type="Proteomes" id="UP000438429">
    <property type="component" value="Unassembled WGS sequence"/>
</dbReference>
<sequence length="133" mass="14909">MAAAEAEEGQGDFDSDHSYIMRARGSATPPAACGEGHLMRQPSEELKDVYTREINLPPIFEIRRFRSFLSCSLAANEPKCVRTERWHQISGTRRSDGMNVITRTCFGQSESTRGKNPPRRGLGNSRINRVLIV</sequence>
<dbReference type="AlphaFoldDB" id="A0A6A4SG02"/>
<evidence type="ECO:0000313" key="2">
    <source>
        <dbReference type="Proteomes" id="UP000438429"/>
    </source>
</evidence>
<organism evidence="1 2">
    <name type="scientific">Scophthalmus maximus</name>
    <name type="common">Turbot</name>
    <name type="synonym">Psetta maxima</name>
    <dbReference type="NCBI Taxonomy" id="52904"/>
    <lineage>
        <taxon>Eukaryota</taxon>
        <taxon>Metazoa</taxon>
        <taxon>Chordata</taxon>
        <taxon>Craniata</taxon>
        <taxon>Vertebrata</taxon>
        <taxon>Euteleostomi</taxon>
        <taxon>Actinopterygii</taxon>
        <taxon>Neopterygii</taxon>
        <taxon>Teleostei</taxon>
        <taxon>Neoteleostei</taxon>
        <taxon>Acanthomorphata</taxon>
        <taxon>Carangaria</taxon>
        <taxon>Pleuronectiformes</taxon>
        <taxon>Pleuronectoidei</taxon>
        <taxon>Scophthalmidae</taxon>
        <taxon>Scophthalmus</taxon>
    </lineage>
</organism>
<comment type="caution">
    <text evidence="1">The sequence shown here is derived from an EMBL/GenBank/DDBJ whole genome shotgun (WGS) entry which is preliminary data.</text>
</comment>